<dbReference type="AlphaFoldDB" id="A0A556PPA3"/>
<accession>A0A556PPA3</accession>
<evidence type="ECO:0000313" key="1">
    <source>
        <dbReference type="EMBL" id="TSJ66222.1"/>
    </source>
</evidence>
<comment type="caution">
    <text evidence="1">The sequence shown here is derived from an EMBL/GenBank/DDBJ whole genome shotgun (WGS) entry which is preliminary data.</text>
</comment>
<protein>
    <submittedName>
        <fullName evidence="1">Uncharacterized protein</fullName>
    </submittedName>
</protein>
<reference evidence="1 2" key="1">
    <citation type="submission" date="2019-07" db="EMBL/GenBank/DDBJ databases">
        <title>Allobacillus sp. nov. SKP isolated from shrimp paste of Euphausiacea.</title>
        <authorList>
            <person name="Kanchanasin P."/>
            <person name="Tanasupawat S."/>
            <person name="Shi W."/>
            <person name="Wu L."/>
            <person name="Ma J."/>
        </authorList>
    </citation>
    <scope>NUCLEOTIDE SEQUENCE [LARGE SCALE GENOMIC DNA]</scope>
    <source>
        <strain evidence="1 2">SKP4-8</strain>
    </source>
</reference>
<dbReference type="EMBL" id="VMHE01000005">
    <property type="protein sequence ID" value="TSJ66222.1"/>
    <property type="molecule type" value="Genomic_DNA"/>
</dbReference>
<dbReference type="Proteomes" id="UP000316425">
    <property type="component" value="Unassembled WGS sequence"/>
</dbReference>
<keyword evidence="2" id="KW-1185">Reference proteome</keyword>
<gene>
    <name evidence="1" type="ORF">FPQ13_04955</name>
</gene>
<organism evidence="1 2">
    <name type="scientific">Allobacillus salarius</name>
    <dbReference type="NCBI Taxonomy" id="1955272"/>
    <lineage>
        <taxon>Bacteria</taxon>
        <taxon>Bacillati</taxon>
        <taxon>Bacillota</taxon>
        <taxon>Bacilli</taxon>
        <taxon>Bacillales</taxon>
        <taxon>Bacillaceae</taxon>
        <taxon>Allobacillus</taxon>
    </lineage>
</organism>
<dbReference type="RefSeq" id="WP_144088221.1">
    <property type="nucleotide sequence ID" value="NZ_VMHE01000005.1"/>
</dbReference>
<sequence length="89" mass="10341">MQYTLVALEWDDLVFDIRLYETNNDRKNPYSELTSQVLGVPYDHALQVLVEYALELPKDTLIVDRIFHDGEIRAESIMSCEEFNSELSA</sequence>
<evidence type="ECO:0000313" key="2">
    <source>
        <dbReference type="Proteomes" id="UP000316425"/>
    </source>
</evidence>
<proteinExistence type="predicted"/>
<name>A0A556PPA3_9BACI</name>